<dbReference type="GO" id="GO:0050661">
    <property type="term" value="F:NADP binding"/>
    <property type="evidence" value="ECO:0007669"/>
    <property type="project" value="InterPro"/>
</dbReference>
<keyword evidence="2" id="KW-0285">Flavoprotein</keyword>
<evidence type="ECO:0000313" key="8">
    <source>
        <dbReference type="Proteomes" id="UP001152049"/>
    </source>
</evidence>
<evidence type="ECO:0000256" key="3">
    <source>
        <dbReference type="ARBA" id="ARBA00022827"/>
    </source>
</evidence>
<keyword evidence="3" id="KW-0274">FAD</keyword>
<evidence type="ECO:0000256" key="4">
    <source>
        <dbReference type="ARBA" id="ARBA00023002"/>
    </source>
</evidence>
<gene>
    <name evidence="7" type="ORF">NW762_000033</name>
</gene>
<dbReference type="PANTHER" id="PTHR43872">
    <property type="entry name" value="MONOOXYGENASE, PUTATIVE (AFU_ORTHOLOGUE AFUA_8G02570)-RELATED"/>
    <property type="match status" value="1"/>
</dbReference>
<keyword evidence="8" id="KW-1185">Reference proteome</keyword>
<evidence type="ECO:0008006" key="9">
    <source>
        <dbReference type="Google" id="ProtNLM"/>
    </source>
</evidence>
<dbReference type="GO" id="GO:0004499">
    <property type="term" value="F:N,N-dimethylaniline monooxygenase activity"/>
    <property type="evidence" value="ECO:0007669"/>
    <property type="project" value="InterPro"/>
</dbReference>
<dbReference type="Proteomes" id="UP001152049">
    <property type="component" value="Unassembled WGS sequence"/>
</dbReference>
<dbReference type="Gene3D" id="3.50.50.60">
    <property type="entry name" value="FAD/NAD(P)-binding domain"/>
    <property type="match status" value="2"/>
</dbReference>
<proteinExistence type="predicted"/>
<dbReference type="InterPro" id="IPR020946">
    <property type="entry name" value="Flavin_mOase-like"/>
</dbReference>
<reference evidence="7" key="1">
    <citation type="submission" date="2022-09" db="EMBL/GenBank/DDBJ databases">
        <title>Fusarium specimens isolated from Avocado Roots.</title>
        <authorList>
            <person name="Stajich J."/>
            <person name="Roper C."/>
            <person name="Heimlech-Rivalta G."/>
        </authorList>
    </citation>
    <scope>NUCLEOTIDE SEQUENCE</scope>
    <source>
        <strain evidence="7">CF00136</strain>
    </source>
</reference>
<name>A0A9W8SH38_9HYPO</name>
<dbReference type="OrthoDB" id="66881at2759"/>
<sequence length="528" mass="59807">MWDLLVVQEKIGSSTTLQRQRKQNQKQPCRSKSPQMDGSIEHHDILILGAGLSGINTAHTLDQRLPHRSYTIIEAQPAIGGTWRFFRYPGFRSDSFMTSFGLPWHPWRHRHKMAQASEIVEYLEEAVDVAGIRDKIRLRHKMVACEWRTDEQQWRVEVDADGQRKTYIANFVIGCVGYYSYDKAFETTIPGLKGFGGQVVHPQWWPEDLDYSDKRVVVIGSGATAVTVVPSLTEKASMVTMLQRSPSFVISRSTTSKLDSLLRFLLPWSLAYWLIYWKDVISEVFFTQLLLRFPKIGRKAIMQGMKEELPKDIDVNVHFNPRYNPFQQRLCMCPEGDFFKALHQKNCEIVTDTIEVVTKDGILLKSGRKIDADIVVTATGLYFQLFGGVAPLVDGQPIDPGSHYAWRGCMLDSLPNMAFVMGYVTSSWTPGADIMAKTITSIIKEMEKTGSRSVMPVLDAKDKEGKPCKLAVSATSSYFVKAADRMPKVTGEGPWYGRVNLVVDWWAWLIGDVSTGLLYSGEQRKKEI</sequence>
<comment type="cofactor">
    <cofactor evidence="1">
        <name>FAD</name>
        <dbReference type="ChEBI" id="CHEBI:57692"/>
    </cofactor>
</comment>
<accession>A0A9W8SH38</accession>
<dbReference type="GO" id="GO:0050660">
    <property type="term" value="F:flavin adenine dinucleotide binding"/>
    <property type="evidence" value="ECO:0007669"/>
    <property type="project" value="InterPro"/>
</dbReference>
<organism evidence="7 8">
    <name type="scientific">Fusarium torreyae</name>
    <dbReference type="NCBI Taxonomy" id="1237075"/>
    <lineage>
        <taxon>Eukaryota</taxon>
        <taxon>Fungi</taxon>
        <taxon>Dikarya</taxon>
        <taxon>Ascomycota</taxon>
        <taxon>Pezizomycotina</taxon>
        <taxon>Sordariomycetes</taxon>
        <taxon>Hypocreomycetidae</taxon>
        <taxon>Hypocreales</taxon>
        <taxon>Nectriaceae</taxon>
        <taxon>Fusarium</taxon>
    </lineage>
</organism>
<dbReference type="SUPFAM" id="SSF51905">
    <property type="entry name" value="FAD/NAD(P)-binding domain"/>
    <property type="match status" value="2"/>
</dbReference>
<evidence type="ECO:0000256" key="2">
    <source>
        <dbReference type="ARBA" id="ARBA00022630"/>
    </source>
</evidence>
<feature type="compositionally biased region" description="Polar residues" evidence="6">
    <location>
        <begin position="25"/>
        <end position="36"/>
    </location>
</feature>
<evidence type="ECO:0000256" key="6">
    <source>
        <dbReference type="SAM" id="MobiDB-lite"/>
    </source>
</evidence>
<keyword evidence="4" id="KW-0560">Oxidoreductase</keyword>
<dbReference type="PANTHER" id="PTHR43872:SF1">
    <property type="entry name" value="MONOOXYGENASE, PUTATIVE (AFU_ORTHOLOGUE AFUA_8G02570)-RELATED"/>
    <property type="match status" value="1"/>
</dbReference>
<feature type="region of interest" description="Disordered" evidence="6">
    <location>
        <begin position="15"/>
        <end position="37"/>
    </location>
</feature>
<evidence type="ECO:0000256" key="5">
    <source>
        <dbReference type="ARBA" id="ARBA00023033"/>
    </source>
</evidence>
<dbReference type="InterPro" id="IPR036188">
    <property type="entry name" value="FAD/NAD-bd_sf"/>
</dbReference>
<dbReference type="InterPro" id="IPR051820">
    <property type="entry name" value="FAD-binding_MO"/>
</dbReference>
<keyword evidence="5" id="KW-0503">Monooxygenase</keyword>
<dbReference type="AlphaFoldDB" id="A0A9W8SH38"/>
<dbReference type="EMBL" id="JAOQAZ010000001">
    <property type="protein sequence ID" value="KAJ4271331.1"/>
    <property type="molecule type" value="Genomic_DNA"/>
</dbReference>
<dbReference type="Pfam" id="PF00743">
    <property type="entry name" value="FMO-like"/>
    <property type="match status" value="1"/>
</dbReference>
<evidence type="ECO:0000256" key="1">
    <source>
        <dbReference type="ARBA" id="ARBA00001974"/>
    </source>
</evidence>
<protein>
    <recommendedName>
        <fullName evidence="9">Monooxygenase</fullName>
    </recommendedName>
</protein>
<evidence type="ECO:0000313" key="7">
    <source>
        <dbReference type="EMBL" id="KAJ4271331.1"/>
    </source>
</evidence>
<comment type="caution">
    <text evidence="7">The sequence shown here is derived from an EMBL/GenBank/DDBJ whole genome shotgun (WGS) entry which is preliminary data.</text>
</comment>